<dbReference type="InterPro" id="IPR054199">
    <property type="entry name" value="DUF6904"/>
</dbReference>
<dbReference type="RefSeq" id="WP_132748190.1">
    <property type="nucleotide sequence ID" value="NZ_SLXK01000057.1"/>
</dbReference>
<organism evidence="1 2">
    <name type="scientific">Scopulibacillus darangshiensis</name>
    <dbReference type="NCBI Taxonomy" id="442528"/>
    <lineage>
        <taxon>Bacteria</taxon>
        <taxon>Bacillati</taxon>
        <taxon>Bacillota</taxon>
        <taxon>Bacilli</taxon>
        <taxon>Bacillales</taxon>
        <taxon>Sporolactobacillaceae</taxon>
        <taxon>Scopulibacillus</taxon>
    </lineage>
</organism>
<reference evidence="1 2" key="1">
    <citation type="submission" date="2019-03" db="EMBL/GenBank/DDBJ databases">
        <title>Genomic Encyclopedia of Type Strains, Phase IV (KMG-IV): sequencing the most valuable type-strain genomes for metagenomic binning, comparative biology and taxonomic classification.</title>
        <authorList>
            <person name="Goeker M."/>
        </authorList>
    </citation>
    <scope>NUCLEOTIDE SEQUENCE [LARGE SCALE GENOMIC DNA]</scope>
    <source>
        <strain evidence="1 2">DSM 19377</strain>
    </source>
</reference>
<dbReference type="AlphaFoldDB" id="A0A4R2NFQ5"/>
<dbReference type="Proteomes" id="UP000295416">
    <property type="component" value="Unassembled WGS sequence"/>
</dbReference>
<evidence type="ECO:0000313" key="1">
    <source>
        <dbReference type="EMBL" id="TCP19934.1"/>
    </source>
</evidence>
<accession>A0A4R2NFQ5</accession>
<dbReference type="Pfam" id="PF21845">
    <property type="entry name" value="DUF6904"/>
    <property type="match status" value="1"/>
</dbReference>
<name>A0A4R2NFQ5_9BACL</name>
<evidence type="ECO:0000313" key="2">
    <source>
        <dbReference type="Proteomes" id="UP000295416"/>
    </source>
</evidence>
<sequence>MLYAKNTPNNAGVMIYGDNKDFEALYAALHAVVGEEGEFASYEGAYYRVLGVCYDIRHALMGDREIEFVDNGMDQEKMRRLSMISNDKNVYLAIHVLWPEMLFVTMALNDFVRLYAMKKSKKNYDYMLNKRTIWDAALAHVRMLQSAIAEAIKETVTEAAFSRTMNLMIKDYTWFDDYATQYVDLLNIRFLEMDREKRLKNITIMAKRLAEKGTEYQRVRADVIEAAGKYNCSMNEIRLNLEFPEEIDW</sequence>
<protein>
    <submittedName>
        <fullName evidence="1">Uncharacterized protein</fullName>
    </submittedName>
</protein>
<gene>
    <name evidence="1" type="ORF">EV207_1578</name>
</gene>
<keyword evidence="2" id="KW-1185">Reference proteome</keyword>
<dbReference type="OrthoDB" id="1999450at2"/>
<proteinExistence type="predicted"/>
<comment type="caution">
    <text evidence="1">The sequence shown here is derived from an EMBL/GenBank/DDBJ whole genome shotgun (WGS) entry which is preliminary data.</text>
</comment>
<dbReference type="EMBL" id="SLXK01000057">
    <property type="protein sequence ID" value="TCP19934.1"/>
    <property type="molecule type" value="Genomic_DNA"/>
</dbReference>